<protein>
    <submittedName>
        <fullName evidence="1">Uncharacterized protein</fullName>
    </submittedName>
</protein>
<keyword evidence="2" id="KW-1185">Reference proteome</keyword>
<dbReference type="EMBL" id="CM056816">
    <property type="protein sequence ID" value="KAJ8633368.1"/>
    <property type="molecule type" value="Genomic_DNA"/>
</dbReference>
<dbReference type="Proteomes" id="UP001234297">
    <property type="component" value="Chromosome 8"/>
</dbReference>
<gene>
    <name evidence="1" type="ORF">MRB53_026704</name>
</gene>
<proteinExistence type="predicted"/>
<organism evidence="1 2">
    <name type="scientific">Persea americana</name>
    <name type="common">Avocado</name>
    <dbReference type="NCBI Taxonomy" id="3435"/>
    <lineage>
        <taxon>Eukaryota</taxon>
        <taxon>Viridiplantae</taxon>
        <taxon>Streptophyta</taxon>
        <taxon>Embryophyta</taxon>
        <taxon>Tracheophyta</taxon>
        <taxon>Spermatophyta</taxon>
        <taxon>Magnoliopsida</taxon>
        <taxon>Magnoliidae</taxon>
        <taxon>Laurales</taxon>
        <taxon>Lauraceae</taxon>
        <taxon>Persea</taxon>
    </lineage>
</organism>
<sequence>MTCLLCLLLDVDCFCVAAFVYSARLMGRWLEKMVVTELSKMLIKEEKQKTDENSTVYIDAKGKVLVYRVEKNEGLVNVVMGQKSDILIGLPNGSRNNAASGGEEDEDRNGRVDKSLQKKVTLLFLFLYCRQGGPIL</sequence>
<evidence type="ECO:0000313" key="1">
    <source>
        <dbReference type="EMBL" id="KAJ8633368.1"/>
    </source>
</evidence>
<reference evidence="1 2" key="1">
    <citation type="journal article" date="2022" name="Hortic Res">
        <title>A haplotype resolved chromosomal level avocado genome allows analysis of novel avocado genes.</title>
        <authorList>
            <person name="Nath O."/>
            <person name="Fletcher S.J."/>
            <person name="Hayward A."/>
            <person name="Shaw L.M."/>
            <person name="Masouleh A.K."/>
            <person name="Furtado A."/>
            <person name="Henry R.J."/>
            <person name="Mitter N."/>
        </authorList>
    </citation>
    <scope>NUCLEOTIDE SEQUENCE [LARGE SCALE GENOMIC DNA]</scope>
    <source>
        <strain evidence="2">cv. Hass</strain>
    </source>
</reference>
<accession>A0ACC2LJ37</accession>
<name>A0ACC2LJ37_PERAE</name>
<evidence type="ECO:0000313" key="2">
    <source>
        <dbReference type="Proteomes" id="UP001234297"/>
    </source>
</evidence>
<comment type="caution">
    <text evidence="1">The sequence shown here is derived from an EMBL/GenBank/DDBJ whole genome shotgun (WGS) entry which is preliminary data.</text>
</comment>